<feature type="transmembrane region" description="Helical" evidence="17">
    <location>
        <begin position="412"/>
        <end position="434"/>
    </location>
</feature>
<dbReference type="InterPro" id="IPR013555">
    <property type="entry name" value="TRP_dom"/>
</dbReference>
<dbReference type="InterPro" id="IPR002110">
    <property type="entry name" value="Ankyrin_rpt"/>
</dbReference>
<dbReference type="SMART" id="SM00248">
    <property type="entry name" value="ANK"/>
    <property type="match status" value="3"/>
</dbReference>
<dbReference type="PRINTS" id="PR01097">
    <property type="entry name" value="TRNSRECEPTRP"/>
</dbReference>
<dbReference type="FunFam" id="1.25.40.20:FF:000157">
    <property type="entry name" value="short transient receptor potential channel 6 isoform X1"/>
    <property type="match status" value="1"/>
</dbReference>
<organism evidence="19 20">
    <name type="scientific">Sphaeramia orbicularis</name>
    <name type="common">orbiculate cardinalfish</name>
    <dbReference type="NCBI Taxonomy" id="375764"/>
    <lineage>
        <taxon>Eukaryota</taxon>
        <taxon>Metazoa</taxon>
        <taxon>Chordata</taxon>
        <taxon>Craniata</taxon>
        <taxon>Vertebrata</taxon>
        <taxon>Euteleostomi</taxon>
        <taxon>Actinopterygii</taxon>
        <taxon>Neopterygii</taxon>
        <taxon>Teleostei</taxon>
        <taxon>Neoteleostei</taxon>
        <taxon>Acanthomorphata</taxon>
        <taxon>Gobiaria</taxon>
        <taxon>Kurtiformes</taxon>
        <taxon>Apogonoidei</taxon>
        <taxon>Apogonidae</taxon>
        <taxon>Apogoninae</taxon>
        <taxon>Sphaeramia</taxon>
    </lineage>
</organism>
<dbReference type="InterPro" id="IPR002153">
    <property type="entry name" value="TRPC_channel"/>
</dbReference>
<dbReference type="GO" id="GO:0034703">
    <property type="term" value="C:cation channel complex"/>
    <property type="evidence" value="ECO:0007669"/>
    <property type="project" value="TreeGrafter"/>
</dbReference>
<feature type="transmembrane region" description="Helical" evidence="17">
    <location>
        <begin position="484"/>
        <end position="505"/>
    </location>
</feature>
<reference evidence="19" key="3">
    <citation type="submission" date="2025-09" db="UniProtKB">
        <authorList>
            <consortium name="Ensembl"/>
        </authorList>
    </citation>
    <scope>IDENTIFICATION</scope>
</reference>
<dbReference type="SMART" id="SM01420">
    <property type="entry name" value="TRP_2"/>
    <property type="match status" value="1"/>
</dbReference>
<dbReference type="Pfam" id="PF00520">
    <property type="entry name" value="Ion_trans"/>
    <property type="match status" value="1"/>
</dbReference>
<feature type="repeat" description="ANK" evidence="16">
    <location>
        <begin position="164"/>
        <end position="196"/>
    </location>
</feature>
<evidence type="ECO:0000256" key="17">
    <source>
        <dbReference type="SAM" id="Phobius"/>
    </source>
</evidence>
<reference evidence="19" key="1">
    <citation type="submission" date="2019-06" db="EMBL/GenBank/DDBJ databases">
        <authorList>
            <consortium name="Wellcome Sanger Institute Data Sharing"/>
        </authorList>
    </citation>
    <scope>NUCLEOTIDE SEQUENCE [LARGE SCALE GENOMIC DNA]</scope>
</reference>
<sequence>MLKSHSQVEAMHRRHTTLREKGRRQAVRGPAYMFNERGSPLTAEEERFLDAAEYGNIPVVRKMLEESKTLNFNCVDYMGQNALQLAVGNEHLEVTELLLKKDGLARIGDGLLLAISKGYVRIVEAILGHPAFGGGLRLALSPLEQEMRDDDFYAYDEDGTRFSHDVTPVILAAHCQEYEIVHILLSKGARIERPHDYFCKCTECVEKQKKDSFSHSRSRMNAYKGLASAAYLSLSSEDPVLTALELSNELARLANIETEFKNDYRKLSMQCKDFVVGVLDLCRDTEEVEAILNGDVDQCPPSAYNRPCLSRVKLAIKYEVKKLGQILRSPFMKFVAHAVSFTIFLGLLVVNASDRFEGVKNLPNETITDHPRQVFRVKTTQFSWTEMLIMKWVLGMIWSECKEIWSDGPREYIMHLWNVLDFGMLSIFVASFTARFMAFLKASKAQQYVDMHVPDEDLSNASLPDEVAYFTYARNKWRPSDPQIISEGLYAIAVVLSFSRIAYILPANESFGPLQISLGRTVKDIFKFMVIFIMVFVAFMIGMFNLYSYYLGAKYNPAFTTVEESFKTLFWSIFGLSEVISVVLKYDHKFIENIGYVLYGVYNVTMVVVLLNMLIAMINSSYQEIEEDADVEWKFARAKLWLSYFDEGRTLPAPFNLVPSPKSFYYLVLRIKSCLIHLCKANGHRHNNELELGMLNSQAKVSVWSSLIPNFMTNDFPEKHPTRYQKIMKRLIKRYVLKAQVDRESDEVNEGELKEIKQDISSLRYELLEEKSQAAGELALLIQQLSDKFGKNTMRH</sequence>
<feature type="transmembrane region" description="Helical" evidence="17">
    <location>
        <begin position="525"/>
        <end position="547"/>
    </location>
</feature>
<dbReference type="PANTHER" id="PTHR10117:SF9">
    <property type="entry name" value="SHORT TRANSIENT RECEPTOR POTENTIAL CHANNEL 7"/>
    <property type="match status" value="1"/>
</dbReference>
<dbReference type="Pfam" id="PF12796">
    <property type="entry name" value="Ank_2"/>
    <property type="match status" value="1"/>
</dbReference>
<dbReference type="SUPFAM" id="SSF48403">
    <property type="entry name" value="Ankyrin repeat"/>
    <property type="match status" value="1"/>
</dbReference>
<comment type="subcellular location">
    <subcellularLocation>
        <location evidence="1">Cell membrane</location>
        <topology evidence="1">Multi-pass membrane protein</topology>
    </subcellularLocation>
</comment>
<evidence type="ECO:0000256" key="5">
    <source>
        <dbReference type="ARBA" id="ARBA00022673"/>
    </source>
</evidence>
<dbReference type="GO" id="GO:0015279">
    <property type="term" value="F:store-operated calcium channel activity"/>
    <property type="evidence" value="ECO:0007669"/>
    <property type="project" value="TreeGrafter"/>
</dbReference>
<keyword evidence="14" id="KW-0407">Ion channel</keyword>
<evidence type="ECO:0000256" key="15">
    <source>
        <dbReference type="ARBA" id="ARBA00036634"/>
    </source>
</evidence>
<proteinExistence type="predicted"/>
<evidence type="ECO:0000256" key="13">
    <source>
        <dbReference type="ARBA" id="ARBA00023180"/>
    </source>
</evidence>
<evidence type="ECO:0000259" key="18">
    <source>
        <dbReference type="SMART" id="SM01420"/>
    </source>
</evidence>
<feature type="transmembrane region" description="Helical" evidence="17">
    <location>
        <begin position="331"/>
        <end position="350"/>
    </location>
</feature>
<dbReference type="Ensembl" id="ENSSORT00005047762.1">
    <property type="protein sequence ID" value="ENSSORP00005046601.1"/>
    <property type="gene ID" value="ENSSORG00005021315.1"/>
</dbReference>
<evidence type="ECO:0000256" key="6">
    <source>
        <dbReference type="ARBA" id="ARBA00022692"/>
    </source>
</evidence>
<keyword evidence="8" id="KW-0106">Calcium</keyword>
<keyword evidence="3" id="KW-1003">Cell membrane</keyword>
<dbReference type="GO" id="GO:0005886">
    <property type="term" value="C:plasma membrane"/>
    <property type="evidence" value="ECO:0007669"/>
    <property type="project" value="UniProtKB-SubCell"/>
</dbReference>
<evidence type="ECO:0000256" key="3">
    <source>
        <dbReference type="ARBA" id="ARBA00022475"/>
    </source>
</evidence>
<dbReference type="GO" id="GO:0051480">
    <property type="term" value="P:regulation of cytosolic calcium ion concentration"/>
    <property type="evidence" value="ECO:0007669"/>
    <property type="project" value="TreeGrafter"/>
</dbReference>
<feature type="transmembrane region" description="Helical" evidence="17">
    <location>
        <begin position="596"/>
        <end position="615"/>
    </location>
</feature>
<dbReference type="InterPro" id="IPR036770">
    <property type="entry name" value="Ankyrin_rpt-contain_sf"/>
</dbReference>
<keyword evidence="6 17" id="KW-0812">Transmembrane</keyword>
<dbReference type="Proteomes" id="UP000472271">
    <property type="component" value="Chromosome 10"/>
</dbReference>
<evidence type="ECO:0000256" key="8">
    <source>
        <dbReference type="ARBA" id="ARBA00022837"/>
    </source>
</evidence>
<evidence type="ECO:0000256" key="14">
    <source>
        <dbReference type="ARBA" id="ARBA00023303"/>
    </source>
</evidence>
<keyword evidence="5" id="KW-0107">Calcium channel</keyword>
<reference evidence="19" key="2">
    <citation type="submission" date="2025-08" db="UniProtKB">
        <authorList>
            <consortium name="Ensembl"/>
        </authorList>
    </citation>
    <scope>IDENTIFICATION</scope>
</reference>
<keyword evidence="12 17" id="KW-0472">Membrane</keyword>
<evidence type="ECO:0000313" key="20">
    <source>
        <dbReference type="Proteomes" id="UP000472271"/>
    </source>
</evidence>
<dbReference type="PANTHER" id="PTHR10117">
    <property type="entry name" value="TRANSIENT RECEPTOR POTENTIAL CHANNEL"/>
    <property type="match status" value="1"/>
</dbReference>
<dbReference type="Gene3D" id="1.25.40.20">
    <property type="entry name" value="Ankyrin repeat-containing domain"/>
    <property type="match status" value="1"/>
</dbReference>
<evidence type="ECO:0000256" key="1">
    <source>
        <dbReference type="ARBA" id="ARBA00004651"/>
    </source>
</evidence>
<dbReference type="Pfam" id="PF08344">
    <property type="entry name" value="TRP_2"/>
    <property type="match status" value="1"/>
</dbReference>
<evidence type="ECO:0000256" key="16">
    <source>
        <dbReference type="PROSITE-ProRule" id="PRU00023"/>
    </source>
</evidence>
<evidence type="ECO:0000256" key="9">
    <source>
        <dbReference type="ARBA" id="ARBA00022989"/>
    </source>
</evidence>
<dbReference type="Gene3D" id="1.10.287.70">
    <property type="match status" value="1"/>
</dbReference>
<keyword evidence="4" id="KW-0109">Calcium transport</keyword>
<evidence type="ECO:0000313" key="19">
    <source>
        <dbReference type="Ensembl" id="ENSSORP00005046601.1"/>
    </source>
</evidence>
<evidence type="ECO:0000256" key="10">
    <source>
        <dbReference type="ARBA" id="ARBA00023043"/>
    </source>
</evidence>
<evidence type="ECO:0000256" key="11">
    <source>
        <dbReference type="ARBA" id="ARBA00023065"/>
    </source>
</evidence>
<keyword evidence="7" id="KW-0677">Repeat</keyword>
<dbReference type="AlphaFoldDB" id="A0A673BUQ7"/>
<keyword evidence="11" id="KW-0406">Ion transport</keyword>
<keyword evidence="2" id="KW-0813">Transport</keyword>
<protein>
    <submittedName>
        <fullName evidence="19">Transient receptor potential cation channel, subfamily C, member 7b</fullName>
    </submittedName>
</protein>
<keyword evidence="20" id="KW-1185">Reference proteome</keyword>
<feature type="domain" description="Transient receptor ion channel" evidence="18">
    <location>
        <begin position="199"/>
        <end position="261"/>
    </location>
</feature>
<evidence type="ECO:0000256" key="2">
    <source>
        <dbReference type="ARBA" id="ARBA00022448"/>
    </source>
</evidence>
<dbReference type="FunFam" id="1.10.287.70:FF:000041">
    <property type="entry name" value="Transient receptor potential cation channel subfamily C member 7"/>
    <property type="match status" value="1"/>
</dbReference>
<evidence type="ECO:0000256" key="12">
    <source>
        <dbReference type="ARBA" id="ARBA00023136"/>
    </source>
</evidence>
<dbReference type="InterPro" id="IPR005821">
    <property type="entry name" value="Ion_trans_dom"/>
</dbReference>
<evidence type="ECO:0000256" key="4">
    <source>
        <dbReference type="ARBA" id="ARBA00022568"/>
    </source>
</evidence>
<dbReference type="PROSITE" id="PS50088">
    <property type="entry name" value="ANK_REPEAT"/>
    <property type="match status" value="1"/>
</dbReference>
<keyword evidence="9 17" id="KW-1133">Transmembrane helix</keyword>
<dbReference type="GO" id="GO:0070679">
    <property type="term" value="F:inositol 1,4,5 trisphosphate binding"/>
    <property type="evidence" value="ECO:0007669"/>
    <property type="project" value="TreeGrafter"/>
</dbReference>
<accession>A0A673BUQ7</accession>
<gene>
    <name evidence="19" type="primary">trpc7</name>
</gene>
<dbReference type="GO" id="GO:0007338">
    <property type="term" value="P:single fertilization"/>
    <property type="evidence" value="ECO:0007669"/>
    <property type="project" value="TreeGrafter"/>
</dbReference>
<name>A0A673BUQ7_9TELE</name>
<keyword evidence="13" id="KW-0325">Glycoprotein</keyword>
<comment type="catalytic activity">
    <reaction evidence="15">
        <text>Ca(2+)(in) = Ca(2+)(out)</text>
        <dbReference type="Rhea" id="RHEA:29671"/>
        <dbReference type="ChEBI" id="CHEBI:29108"/>
    </reaction>
</comment>
<evidence type="ECO:0000256" key="7">
    <source>
        <dbReference type="ARBA" id="ARBA00022737"/>
    </source>
</evidence>
<keyword evidence="10 16" id="KW-0040">ANK repeat</keyword>